<name>A0A3V3TWS0_SALET</name>
<reference evidence="1" key="1">
    <citation type="journal article" date="2018" name="Genome Biol.">
        <title>SKESA: strategic k-mer extension for scrupulous assemblies.</title>
        <authorList>
            <person name="Souvorov A."/>
            <person name="Agarwala R."/>
            <person name="Lipman D.J."/>
        </authorList>
    </citation>
    <scope>NUCLEOTIDE SEQUENCE</scope>
    <source>
        <strain evidence="1">Salmonella enterica</strain>
    </source>
</reference>
<dbReference type="RefSeq" id="WP_039519963.1">
    <property type="nucleotide sequence ID" value="NZ_JWQJ01000015.1"/>
</dbReference>
<sequence length="725" mass="85241">MIDFILKKVKYLNLKNIDNNAIYQEISNINTLLPHGKKEKDKLIESAVLKLMDSINSKNYKDSFGLARIIFMCDFDNPLAVIKQKGAFRASKYNYQTKLLIELIKDLHVRNCFSNDMLAYIKAVNGFLLLAPDILNMKVKIISFIKSRPHFLKTALCLAEIKYHDVNKSKITEYTSFREQLYFFSKETILSSISYTLQIYKEEQEVPDSLKTIYIDEKINDEVFETYFYYAYHIQRYNEAEINIDFFGYSASFDKNTKTIIVHNEDFETAKCQGYTKSDLRWQAQQFQFYNSEEYAHVVKFYDFMDQFWTADEKSEKSYIYKVSDFPIKRICLLVTFLSYAEEINIFSNEKMFLEEVIMLKILASENYNDDFLDKKLYKQFTVFDIIKIQRFFNYVSYIYHKVYEKLTVDESLDAHLIRKRSVLPVFKTEQLAVIFQKICGYSREDCLDLIEKISTDFSNKSDVVDIQYQPIIKMGGSSMILPTVLANSNLIRSFAQTEKIHLSTFEHRDYMIRNISDAFKSKGFKVNIDFKYGKDEIDVVAFLDGYLFLFECKNPFHPVNDFELRNTYSHIEKGFSQIKKFKNILSDKHSLRQFLKNLNIEFELVKEIHFAVINANRALSGLQHDNIKVLHANELIGFLESGLIGIADTVYRCWEYEAFKPTDLVKFLNGEVITSDFEKSKSEIFYGYPLRSYTMAFKTYAFELDKIAILAEENYCKIAMPVIE</sequence>
<gene>
    <name evidence="1" type="ORF">G2992_00440</name>
</gene>
<dbReference type="EMBL" id="DAAQZM010000001">
    <property type="protein sequence ID" value="HAE1512314.1"/>
    <property type="molecule type" value="Genomic_DNA"/>
</dbReference>
<proteinExistence type="predicted"/>
<protein>
    <recommendedName>
        <fullName evidence="2">NERD domain-containing protein</fullName>
    </recommendedName>
</protein>
<comment type="caution">
    <text evidence="1">The sequence shown here is derived from an EMBL/GenBank/DDBJ whole genome shotgun (WGS) entry which is preliminary data.</text>
</comment>
<dbReference type="AlphaFoldDB" id="A0A3V3TWS0"/>
<evidence type="ECO:0008006" key="2">
    <source>
        <dbReference type="Google" id="ProtNLM"/>
    </source>
</evidence>
<accession>A0A3V3TWS0</accession>
<dbReference type="SUPFAM" id="SSF52980">
    <property type="entry name" value="Restriction endonuclease-like"/>
    <property type="match status" value="1"/>
</dbReference>
<reference evidence="1" key="2">
    <citation type="submission" date="2019-10" db="EMBL/GenBank/DDBJ databases">
        <authorList>
            <consortium name="NCBI Pathogen Detection Project"/>
        </authorList>
    </citation>
    <scope>NUCLEOTIDE SEQUENCE</scope>
    <source>
        <strain evidence="1">Salmonella enterica</strain>
    </source>
</reference>
<organism evidence="1">
    <name type="scientific">Salmonella enterica subsp. enterica serovar Havana</name>
    <dbReference type="NCBI Taxonomy" id="179997"/>
    <lineage>
        <taxon>Bacteria</taxon>
        <taxon>Pseudomonadati</taxon>
        <taxon>Pseudomonadota</taxon>
        <taxon>Gammaproteobacteria</taxon>
        <taxon>Enterobacterales</taxon>
        <taxon>Enterobacteriaceae</taxon>
        <taxon>Salmonella</taxon>
    </lineage>
</organism>
<evidence type="ECO:0000313" key="1">
    <source>
        <dbReference type="EMBL" id="HAE1512314.1"/>
    </source>
</evidence>
<dbReference type="InterPro" id="IPR011335">
    <property type="entry name" value="Restrct_endonuc-II-like"/>
</dbReference>